<accession>A0A5J4TV92</accession>
<evidence type="ECO:0000313" key="2">
    <source>
        <dbReference type="Proteomes" id="UP000324800"/>
    </source>
</evidence>
<dbReference type="AlphaFoldDB" id="A0A5J4TV92"/>
<reference evidence="1 2" key="1">
    <citation type="submission" date="2019-03" db="EMBL/GenBank/DDBJ databases">
        <title>Single cell metagenomics reveals metabolic interactions within the superorganism composed of flagellate Streblomastix strix and complex community of Bacteroidetes bacteria on its surface.</title>
        <authorList>
            <person name="Treitli S.C."/>
            <person name="Kolisko M."/>
            <person name="Husnik F."/>
            <person name="Keeling P."/>
            <person name="Hampl V."/>
        </authorList>
    </citation>
    <scope>NUCLEOTIDE SEQUENCE [LARGE SCALE GENOMIC DNA]</scope>
    <source>
        <strain evidence="1">ST1C</strain>
    </source>
</reference>
<feature type="non-terminal residue" evidence="1">
    <location>
        <position position="1"/>
    </location>
</feature>
<dbReference type="EMBL" id="SNRW01024538">
    <property type="protein sequence ID" value="KAA6362194.1"/>
    <property type="molecule type" value="Genomic_DNA"/>
</dbReference>
<gene>
    <name evidence="1" type="ORF">EZS28_042279</name>
</gene>
<organism evidence="1 2">
    <name type="scientific">Streblomastix strix</name>
    <dbReference type="NCBI Taxonomy" id="222440"/>
    <lineage>
        <taxon>Eukaryota</taxon>
        <taxon>Metamonada</taxon>
        <taxon>Preaxostyla</taxon>
        <taxon>Oxymonadida</taxon>
        <taxon>Streblomastigidae</taxon>
        <taxon>Streblomastix</taxon>
    </lineage>
</organism>
<evidence type="ECO:0000313" key="1">
    <source>
        <dbReference type="EMBL" id="KAA6362194.1"/>
    </source>
</evidence>
<dbReference type="Proteomes" id="UP000324800">
    <property type="component" value="Unassembled WGS sequence"/>
</dbReference>
<name>A0A5J4TV92_9EUKA</name>
<comment type="caution">
    <text evidence="1">The sequence shown here is derived from an EMBL/GenBank/DDBJ whole genome shotgun (WGS) entry which is preliminary data.</text>
</comment>
<protein>
    <submittedName>
        <fullName evidence="1">Uncharacterized protein</fullName>
    </submittedName>
</protein>
<sequence length="119" mass="12972">QDPEQRQSVSTDPSLHLRVIGHVVPYLISSIYRQTHAYGDIPVKSNPLLGQVQPTGSLPGGIQPAGVGILNVPPVHSFVARHAVGSQEAAEFVSHIHPSGLQSWVHVHPFPENLYEHKQ</sequence>
<proteinExistence type="predicted"/>